<evidence type="ECO:0000313" key="3">
    <source>
        <dbReference type="Proteomes" id="UP001597102"/>
    </source>
</evidence>
<organism evidence="2 3">
    <name type="scientific">Methyloligella solikamskensis</name>
    <dbReference type="NCBI Taxonomy" id="1177756"/>
    <lineage>
        <taxon>Bacteria</taxon>
        <taxon>Pseudomonadati</taxon>
        <taxon>Pseudomonadota</taxon>
        <taxon>Alphaproteobacteria</taxon>
        <taxon>Hyphomicrobiales</taxon>
        <taxon>Hyphomicrobiaceae</taxon>
        <taxon>Methyloligella</taxon>
    </lineage>
</organism>
<reference evidence="3" key="1">
    <citation type="journal article" date="2019" name="Int. J. Syst. Evol. Microbiol.">
        <title>The Global Catalogue of Microorganisms (GCM) 10K type strain sequencing project: providing services to taxonomists for standard genome sequencing and annotation.</title>
        <authorList>
            <consortium name="The Broad Institute Genomics Platform"/>
            <consortium name="The Broad Institute Genome Sequencing Center for Infectious Disease"/>
            <person name="Wu L."/>
            <person name="Ma J."/>
        </authorList>
    </citation>
    <scope>NUCLEOTIDE SEQUENCE [LARGE SCALE GENOMIC DNA]</scope>
    <source>
        <strain evidence="3">CCUG 61697</strain>
    </source>
</reference>
<dbReference type="EMBL" id="JBHTJO010000001">
    <property type="protein sequence ID" value="MFD0986146.1"/>
    <property type="molecule type" value="Genomic_DNA"/>
</dbReference>
<gene>
    <name evidence="2" type="ORF">ACFQ2F_03420</name>
</gene>
<dbReference type="InterPro" id="IPR027417">
    <property type="entry name" value="P-loop_NTPase"/>
</dbReference>
<dbReference type="Gene3D" id="3.40.50.300">
    <property type="entry name" value="P-loop containing nucleotide triphosphate hydrolases"/>
    <property type="match status" value="1"/>
</dbReference>
<evidence type="ECO:0000313" key="2">
    <source>
        <dbReference type="EMBL" id="MFD0986146.1"/>
    </source>
</evidence>
<dbReference type="RefSeq" id="WP_379085720.1">
    <property type="nucleotide sequence ID" value="NZ_JBHTJO010000001.1"/>
</dbReference>
<name>A0ABW3J779_9HYPH</name>
<comment type="caution">
    <text evidence="2">The sequence shown here is derived from an EMBL/GenBank/DDBJ whole genome shotgun (WGS) entry which is preliminary data.</text>
</comment>
<protein>
    <submittedName>
        <fullName evidence="2">NACHT domain-containing protein</fullName>
    </submittedName>
</protein>
<dbReference type="SUPFAM" id="SSF52540">
    <property type="entry name" value="P-loop containing nucleoside triphosphate hydrolases"/>
    <property type="match status" value="1"/>
</dbReference>
<sequence>MHADQIDSDEEHFTVELLHKWKKEAEDRAFFELTTGRRSPVPTDELDLLAINALALPATEDLDSVARRLKEAAIADLEAFKRQPGWPAHPIPLTLRVKDTAGYRSTTLATLAAALTRWDELAIVASPGTGKTTSLIQLAAELLSPDSSTIPLIIPLSEWVLQPDRFLQSLSHRAAFRGFREEHFMFVAHHGKLALLLDGWNEIGGDSRLRCLAALKELRREFPLLGLAITTRQQALDVPTAGRVVQLAPLSEDQQLEIGTSLRRDEGEQLLDRAWRTPGLPDLMSIPLYLTALLTEAPASVFPTTKEEILRLFVERHERVAEKAQIFRSELQDTHRDYLGALAAEATRSANVVITEVRSREVVRSVGDELVLSRQISAAPQPNDVLDLLVDQHALVRTPGVSSTISFQHQQFQEWFASFEVERLMSASATVDEVAVETLRVEVLDRPSWEESILFACQRMSRRDETSQDAVGQAIIQTLTIDPMLAAEMIYHSAEAVWTRVKSDVVAFAAKWHHPGRVDRAARFMITTGRAEFENQIWPLVSHPDSQVHLRATRIARRFRPSVLGSDASTRLADLPDKLRGDVASEIVANGSTEGIELVGKFAKFELVPEILAEIIQALHFRRADRWVSELLAGAPDEVWSLLARHSYGPELAGEEAAARLASERAKQLADQPNPLLELEEVLLREHAEGADQAIADIISAPAFESEAEHAASTIYRAYEHRPGAVVKGLLARLEGGRELPYGCSDFLRDAPLVDQGPLREAVLNRDTPKEVASAASNVIGMNTVSCLIDQLLDAHAAIDRSSPHSHDEYHRIRALIQNTRIQPFVDALQEHASTTDTEKIALLADLLARHGTDYDRKPLQLDEQRLERLVKTINEWGETLLSDKSSTRYQMAEVATAIERLAHPDLVTLLTRLLTKDLGRWDIERRERREALLRGVAGSSEAAHSWVLQYGRAFAAIGNSDVVRTMEGLLRHPDFGERAAFVLKQISSRKRGREREPSIGATWPDYSLVPAKREARRRNEIEADPLAESIFTAVRELANASDEPSQRRAIELASVAFSMPYEEKQELISTLLDLPLGLISKQRLLLTLVESGEMLSANLIMQGLKEFLDKTKTESWRVDNSPGLTQWLELLAFSDRPALLLEGLDLLDDIHLAPWSLRSLVTALAYAPGEGEELLLALANKDPRFAAEYEWTQALLSRNTAQAVRMLLDFIQNGPVSSRGSSIDTWHLARQLASLARENEEVRLELQTRYAQAEGPALEIVERALAEIADRSIVMMIVGQHTDFGRKLDRNLRDALETVVTARQPVEHWQGAFEIIPAPATELRKDLFELLSGTPEEQELANDCLTYIDKLRDEHGRPDLEPRHPNIFSGKPWPIALASDPS</sequence>
<proteinExistence type="predicted"/>
<accession>A0ABW3J779</accession>
<evidence type="ECO:0000259" key="1">
    <source>
        <dbReference type="Pfam" id="PF22726"/>
    </source>
</evidence>
<feature type="domain" description="NACHT C-terminal Alpha/Beta 2" evidence="1">
    <location>
        <begin position="1297"/>
        <end position="1375"/>
    </location>
</feature>
<keyword evidence="3" id="KW-1185">Reference proteome</keyword>
<dbReference type="Pfam" id="PF22726">
    <property type="entry name" value="NCAB2"/>
    <property type="match status" value="1"/>
</dbReference>
<dbReference type="Proteomes" id="UP001597102">
    <property type="component" value="Unassembled WGS sequence"/>
</dbReference>
<dbReference type="InterPro" id="IPR054732">
    <property type="entry name" value="NCAB2"/>
</dbReference>